<comment type="caution">
    <text evidence="1">The sequence shown here is derived from an EMBL/GenBank/DDBJ whole genome shotgun (WGS) entry which is preliminary data.</text>
</comment>
<proteinExistence type="predicted"/>
<evidence type="ECO:0000313" key="2">
    <source>
        <dbReference type="Proteomes" id="UP000273854"/>
    </source>
</evidence>
<evidence type="ECO:0000313" key="1">
    <source>
        <dbReference type="EMBL" id="RMT77347.1"/>
    </source>
</evidence>
<organism evidence="1 2">
    <name type="scientific">Pseudomonas viridiflava</name>
    <name type="common">Phytomonas viridiflava</name>
    <dbReference type="NCBI Taxonomy" id="33069"/>
    <lineage>
        <taxon>Bacteria</taxon>
        <taxon>Pseudomonadati</taxon>
        <taxon>Pseudomonadota</taxon>
        <taxon>Gammaproteobacteria</taxon>
        <taxon>Pseudomonadales</taxon>
        <taxon>Pseudomonadaceae</taxon>
        <taxon>Pseudomonas</taxon>
    </lineage>
</organism>
<dbReference type="EMBL" id="RBTP01000070">
    <property type="protein sequence ID" value="RMT77347.1"/>
    <property type="molecule type" value="Genomic_DNA"/>
</dbReference>
<dbReference type="AlphaFoldDB" id="A0A3M5NZE7"/>
<protein>
    <submittedName>
        <fullName evidence="1">Phospholipase D/transphosphatidylase</fullName>
    </submittedName>
</protein>
<accession>A0A3M5NZE7</accession>
<name>A0A3M5NZE7_PSEVI</name>
<dbReference type="Proteomes" id="UP000273854">
    <property type="component" value="Unassembled WGS sequence"/>
</dbReference>
<sequence>MYTTQGSANINTRSMMGDSELNICHEYADTTQQLRRRLWGLHTGNKGAQDDPDIAFKAWELIIKRNKELKAAKQQPYVSLVEFYYSKANYKDLD</sequence>
<reference evidence="1 2" key="1">
    <citation type="submission" date="2018-08" db="EMBL/GenBank/DDBJ databases">
        <title>Recombination of ecologically and evolutionarily significant loci maintains genetic cohesion in the Pseudomonas syringae species complex.</title>
        <authorList>
            <person name="Dillon M."/>
            <person name="Thakur S."/>
            <person name="Almeida R.N.D."/>
            <person name="Weir B.S."/>
            <person name="Guttman D.S."/>
        </authorList>
    </citation>
    <scope>NUCLEOTIDE SEQUENCE [LARGE SCALE GENOMIC DNA]</scope>
    <source>
        <strain evidence="1 2">ICMP 19473</strain>
    </source>
</reference>
<gene>
    <name evidence="1" type="ORF">ALP40_02878</name>
</gene>